<comment type="caution">
    <text evidence="7">The sequence shown here is derived from an EMBL/GenBank/DDBJ whole genome shotgun (WGS) entry which is preliminary data.</text>
</comment>
<dbReference type="PANTHER" id="PTHR10279">
    <property type="entry name" value="ORNITHINE DECARBOXYLASE ANTIZYME"/>
    <property type="match status" value="1"/>
</dbReference>
<keyword evidence="5" id="KW-0688">Ribosomal frameshifting</keyword>
<reference evidence="7 8" key="1">
    <citation type="journal article" date="2018" name="MBio">
        <title>Comparative Genomics Reveals the Core Gene Toolbox for the Fungus-Insect Symbiosis.</title>
        <authorList>
            <person name="Wang Y."/>
            <person name="Stata M."/>
            <person name="Wang W."/>
            <person name="Stajich J.E."/>
            <person name="White M.M."/>
            <person name="Moncalvo J.M."/>
        </authorList>
    </citation>
    <scope>NUCLEOTIDE SEQUENCE [LARGE SCALE GENOMIC DNA]</scope>
    <source>
        <strain evidence="7 8">AUS-126-30</strain>
    </source>
</reference>
<accession>A0A2U1JDA8</accession>
<evidence type="ECO:0000256" key="3">
    <source>
        <dbReference type="ARBA" id="ARBA00011486"/>
    </source>
</evidence>
<dbReference type="PANTHER" id="PTHR10279:SF10">
    <property type="entry name" value="ORNITHINE DECARBOXYLASE ANTIZYME"/>
    <property type="match status" value="1"/>
</dbReference>
<dbReference type="Gene3D" id="3.40.630.60">
    <property type="match status" value="1"/>
</dbReference>
<sequence>MFFGTSVEFSTDSLSSNDDDSSNSSNSNHHLASYQMIPLKDLNASKSSDLFQRHGSSSSEDTFGTYDLNYCMDSCNDSDLESDTSDNTLYETSTIEGRSIISRRAKSTGGVPDEPTTNLDQLQSCSSHKGACICRDASRGQRLAQASNDRSHQSVLAAKTKFSNRFSRSTNSDMFNNSNEGNQSDLTTYSSNLCKRLFPHGVFNRNIDTKTNSIPVDASVYFTFSGGSDVCVGFVIDSTIFVNAPDLSCNDSEFNTRVLSLIEFAESVLDSQNLVLFLPKQNENFSKSIRAFMYAGFEVVSPKAFAFSTDYFLLGYDLT</sequence>
<dbReference type="GO" id="GO:0005737">
    <property type="term" value="C:cytoplasm"/>
    <property type="evidence" value="ECO:0007669"/>
    <property type="project" value="TreeGrafter"/>
</dbReference>
<dbReference type="GO" id="GO:0008073">
    <property type="term" value="F:ornithine decarboxylase inhibitor activity"/>
    <property type="evidence" value="ECO:0007669"/>
    <property type="project" value="InterPro"/>
</dbReference>
<evidence type="ECO:0000313" key="8">
    <source>
        <dbReference type="Proteomes" id="UP000245591"/>
    </source>
</evidence>
<proteinExistence type="inferred from homology"/>
<evidence type="ECO:0000256" key="4">
    <source>
        <dbReference type="ARBA" id="ARBA00017712"/>
    </source>
</evidence>
<dbReference type="InterPro" id="IPR002993">
    <property type="entry name" value="ODC_AZ"/>
</dbReference>
<dbReference type="GO" id="GO:0005634">
    <property type="term" value="C:nucleus"/>
    <property type="evidence" value="ECO:0007669"/>
    <property type="project" value="TreeGrafter"/>
</dbReference>
<dbReference type="InterPro" id="IPR016181">
    <property type="entry name" value="Acyl_CoA_acyltransferase"/>
</dbReference>
<dbReference type="GO" id="GO:0075523">
    <property type="term" value="P:viral translational frameshifting"/>
    <property type="evidence" value="ECO:0007669"/>
    <property type="project" value="UniProtKB-KW"/>
</dbReference>
<comment type="similarity">
    <text evidence="2">Belongs to the ODC antizyme family.</text>
</comment>
<dbReference type="Pfam" id="PF02100">
    <property type="entry name" value="ODC_AZ"/>
    <property type="match status" value="1"/>
</dbReference>
<dbReference type="Proteomes" id="UP000245591">
    <property type="component" value="Unassembled WGS sequence"/>
</dbReference>
<comment type="function">
    <text evidence="1">Ornithine decarboxylase (ODC) antizyme protein that negatively regulates ODC activity and intracellular polyamine biosynthesis in response to increased intracellular polyamine levels. Binds to ODC monomers, inhibiting the assembly of the functional ODC homodimer, and targets the monomers for ubiquitin-independent proteolytic destruction by the 26S proteasome.</text>
</comment>
<dbReference type="SUPFAM" id="SSF55729">
    <property type="entry name" value="Acyl-CoA N-acyltransferases (Nat)"/>
    <property type="match status" value="1"/>
</dbReference>
<dbReference type="AlphaFoldDB" id="A0A2U1JDA8"/>
<organism evidence="7 8">
    <name type="scientific">Smittium angustum</name>
    <dbReference type="NCBI Taxonomy" id="133377"/>
    <lineage>
        <taxon>Eukaryota</taxon>
        <taxon>Fungi</taxon>
        <taxon>Fungi incertae sedis</taxon>
        <taxon>Zoopagomycota</taxon>
        <taxon>Kickxellomycotina</taxon>
        <taxon>Harpellomycetes</taxon>
        <taxon>Harpellales</taxon>
        <taxon>Legeriomycetaceae</taxon>
        <taxon>Smittium</taxon>
    </lineage>
</organism>
<keyword evidence="8" id="KW-1185">Reference proteome</keyword>
<comment type="subunit">
    <text evidence="3">Interacts with ODC and thereby sterically blocks ODC homodimerization.</text>
</comment>
<evidence type="ECO:0000256" key="5">
    <source>
        <dbReference type="ARBA" id="ARBA00022758"/>
    </source>
</evidence>
<dbReference type="GO" id="GO:0045732">
    <property type="term" value="P:positive regulation of protein catabolic process"/>
    <property type="evidence" value="ECO:0007669"/>
    <property type="project" value="TreeGrafter"/>
</dbReference>
<evidence type="ECO:0000256" key="1">
    <source>
        <dbReference type="ARBA" id="ARBA00002307"/>
    </source>
</evidence>
<evidence type="ECO:0000256" key="2">
    <source>
        <dbReference type="ARBA" id="ARBA00008796"/>
    </source>
</evidence>
<dbReference type="EMBL" id="MBFU01000031">
    <property type="protein sequence ID" value="PWA03087.1"/>
    <property type="molecule type" value="Genomic_DNA"/>
</dbReference>
<dbReference type="InterPro" id="IPR038581">
    <property type="entry name" value="ODC_AZ_sf"/>
</dbReference>
<evidence type="ECO:0000256" key="6">
    <source>
        <dbReference type="SAM" id="MobiDB-lite"/>
    </source>
</evidence>
<protein>
    <recommendedName>
        <fullName evidence="4">Ornithine decarboxylase antizyme</fullName>
    </recommendedName>
</protein>
<name>A0A2U1JDA8_SMIAN</name>
<feature type="region of interest" description="Disordered" evidence="6">
    <location>
        <begin position="1"/>
        <end position="29"/>
    </location>
</feature>
<gene>
    <name evidence="7" type="ORF">BB558_000765</name>
</gene>
<feature type="compositionally biased region" description="Low complexity" evidence="6">
    <location>
        <begin position="10"/>
        <end position="28"/>
    </location>
</feature>
<evidence type="ECO:0000313" key="7">
    <source>
        <dbReference type="EMBL" id="PWA03087.1"/>
    </source>
</evidence>